<dbReference type="GO" id="GO:0097629">
    <property type="term" value="C:extrinsic component of omegasome membrane"/>
    <property type="evidence" value="ECO:0007669"/>
    <property type="project" value="TreeGrafter"/>
</dbReference>
<dbReference type="AlphaFoldDB" id="A0A0R3RGW1"/>
<organism evidence="2 3">
    <name type="scientific">Elaeophora elaphi</name>
    <dbReference type="NCBI Taxonomy" id="1147741"/>
    <lineage>
        <taxon>Eukaryota</taxon>
        <taxon>Metazoa</taxon>
        <taxon>Ecdysozoa</taxon>
        <taxon>Nematoda</taxon>
        <taxon>Chromadorea</taxon>
        <taxon>Rhabditida</taxon>
        <taxon>Spirurina</taxon>
        <taxon>Spiruromorpha</taxon>
        <taxon>Filarioidea</taxon>
        <taxon>Onchocercidae</taxon>
        <taxon>Elaeophora</taxon>
    </lineage>
</organism>
<dbReference type="PANTHER" id="PTHR13664">
    <property type="entry name" value="BECLIN 1-ASSOCIATED AUTOPHAGY-RELATED KEY REGULATOR"/>
    <property type="match status" value="1"/>
</dbReference>
<dbReference type="STRING" id="1147741.A0A0R3RGW1"/>
<evidence type="ECO:0000313" key="2">
    <source>
        <dbReference type="Proteomes" id="UP000050640"/>
    </source>
</evidence>
<dbReference type="GO" id="GO:0000423">
    <property type="term" value="P:mitophagy"/>
    <property type="evidence" value="ECO:0007669"/>
    <property type="project" value="TreeGrafter"/>
</dbReference>
<protein>
    <submittedName>
        <fullName evidence="3">DDT domain-containing protein</fullName>
    </submittedName>
</protein>
<dbReference type="GO" id="GO:0035032">
    <property type="term" value="C:phosphatidylinositol 3-kinase complex, class III"/>
    <property type="evidence" value="ECO:0007669"/>
    <property type="project" value="TreeGrafter"/>
</dbReference>
<sequence>MRCFTDMGELVNYRGLIDAPIDITPLGVYTRISSIMSSPRDDSDRFQLCLIYSFLDKLLTQFLKYVNQLNGQMTNIRVRVVPTRDYAYVRVASIIKVRPCQFCSYDKITFAEEIRYVDKCKLRKEKEYGNECFIREIETILASHASLVEALHSTQESIECLKQNILDRKKAIRKKKTALKIICNKTERYRKTIEELKERCRAHEKVLDGPPNSLQTFVDAYEDKLQKIVKFNAQWFLKIFPIQRVLRQQPIVDDVEKRCREMIAEACQEEFASSSNKVLAPMECEISSEPCYTICDCDAPDRAQYKILKGWLSIGIPTVPVARPVHNMFAAFVYTIQLVNLLTVNFDVCIPEQISFQEFSSCRKWTEGLFDTDIFKLNRAVVILCLSLGIESKLIEPLNPFANLLLLSNIMNNSSSVLKPGHHILTNDLAVVLEEDLRQISWAERERTEEDGWYMVRYRDNYYDETYDVSTPLRPIPSLSDLEEMLRDFSAFASPSSRMSEHDFECILGDASRQHSPEFLPRVLGIFRNFSSK</sequence>
<dbReference type="WBParaSite" id="EEL_0000065701-mRNA-1">
    <property type="protein sequence ID" value="EEL_0000065701-mRNA-1"/>
    <property type="gene ID" value="EEL_0000065701"/>
</dbReference>
<accession>A0A0R3RGW1</accession>
<evidence type="ECO:0000313" key="3">
    <source>
        <dbReference type="WBParaSite" id="EEL_0000065701-mRNA-1"/>
    </source>
</evidence>
<dbReference type="GO" id="GO:0035014">
    <property type="term" value="F:phosphatidylinositol 3-kinase regulator activity"/>
    <property type="evidence" value="ECO:0007669"/>
    <property type="project" value="TreeGrafter"/>
</dbReference>
<keyword evidence="2" id="KW-1185">Reference proteome</keyword>
<dbReference type="PANTHER" id="PTHR13664:SF0">
    <property type="entry name" value="BECLIN 1-ASSOCIATED AUTOPHAGY-RELATED KEY REGULATOR"/>
    <property type="match status" value="1"/>
</dbReference>
<dbReference type="Proteomes" id="UP000050640">
    <property type="component" value="Unplaced"/>
</dbReference>
<reference evidence="3" key="1">
    <citation type="submission" date="2016-04" db="UniProtKB">
        <authorList>
            <consortium name="WormBaseParasite"/>
        </authorList>
    </citation>
    <scope>IDENTIFICATION</scope>
</reference>
<dbReference type="GO" id="GO:0016240">
    <property type="term" value="P:autophagosome membrane docking"/>
    <property type="evidence" value="ECO:0007669"/>
    <property type="project" value="TreeGrafter"/>
</dbReference>
<keyword evidence="1" id="KW-0175">Coiled coil</keyword>
<dbReference type="GO" id="GO:0043495">
    <property type="term" value="F:protein-membrane adaptor activity"/>
    <property type="evidence" value="ECO:0007669"/>
    <property type="project" value="TreeGrafter"/>
</dbReference>
<dbReference type="GO" id="GO:0000045">
    <property type="term" value="P:autophagosome assembly"/>
    <property type="evidence" value="ECO:0007669"/>
    <property type="project" value="TreeGrafter"/>
</dbReference>
<evidence type="ECO:0000256" key="1">
    <source>
        <dbReference type="SAM" id="Coils"/>
    </source>
</evidence>
<dbReference type="GO" id="GO:0009267">
    <property type="term" value="P:cellular response to starvation"/>
    <property type="evidence" value="ECO:0007669"/>
    <property type="project" value="TreeGrafter"/>
</dbReference>
<proteinExistence type="predicted"/>
<dbReference type="GO" id="GO:0097632">
    <property type="term" value="C:extrinsic component of phagophore assembly site membrane"/>
    <property type="evidence" value="ECO:0007669"/>
    <property type="project" value="TreeGrafter"/>
</dbReference>
<dbReference type="GO" id="GO:0005776">
    <property type="term" value="C:autophagosome"/>
    <property type="evidence" value="ECO:0007669"/>
    <property type="project" value="TreeGrafter"/>
</dbReference>
<name>A0A0R3RGW1_9BILA</name>
<feature type="coiled-coil region" evidence="1">
    <location>
        <begin position="179"/>
        <end position="206"/>
    </location>
</feature>